<evidence type="ECO:0000313" key="12">
    <source>
        <dbReference type="RefSeq" id="XP_013397190.1"/>
    </source>
</evidence>
<evidence type="ECO:0000313" key="11">
    <source>
        <dbReference type="RefSeq" id="XP_013397181.1"/>
    </source>
</evidence>
<dbReference type="GO" id="GO:0009313">
    <property type="term" value="P:oligosaccharide catabolic process"/>
    <property type="evidence" value="ECO:0007669"/>
    <property type="project" value="TreeGrafter"/>
</dbReference>
<evidence type="ECO:0000313" key="9">
    <source>
        <dbReference type="RefSeq" id="XP_013397164.1"/>
    </source>
</evidence>
<feature type="domain" description="GH18" evidence="5">
    <location>
        <begin position="119"/>
        <end position="371"/>
    </location>
</feature>
<dbReference type="Gene3D" id="3.20.20.80">
    <property type="entry name" value="Glycosidases"/>
    <property type="match status" value="1"/>
</dbReference>
<keyword evidence="6" id="KW-1185">Reference proteome</keyword>
<dbReference type="RefSeq" id="XP_013397190.1">
    <property type="nucleotide sequence ID" value="XM_013541736.1"/>
</dbReference>
<dbReference type="RefSeq" id="XP_013397203.1">
    <property type="nucleotide sequence ID" value="XM_013541749.1"/>
</dbReference>
<dbReference type="RefSeq" id="XP_013397157.1">
    <property type="nucleotide sequence ID" value="XM_013541703.1"/>
</dbReference>
<dbReference type="RefSeq" id="XP_013397238.1">
    <property type="nucleotide sequence ID" value="XM_013541784.1"/>
</dbReference>
<keyword evidence="3" id="KW-1133">Transmembrane helix</keyword>
<keyword evidence="3" id="KW-0472">Membrane</keyword>
<dbReference type="InterPro" id="IPR051887">
    <property type="entry name" value="GH18_Domain-Containing"/>
</dbReference>
<keyword evidence="1" id="KW-0378">Hydrolase</keyword>
<evidence type="ECO:0000313" key="6">
    <source>
        <dbReference type="Proteomes" id="UP000085678"/>
    </source>
</evidence>
<dbReference type="RefSeq" id="XP_013397223.1">
    <property type="nucleotide sequence ID" value="XM_013541769.1"/>
</dbReference>
<reference evidence="7 8" key="1">
    <citation type="submission" date="2025-04" db="UniProtKB">
        <authorList>
            <consortium name="RefSeq"/>
        </authorList>
    </citation>
    <scope>IDENTIFICATION</scope>
    <source>
        <tissue evidence="7 8">Gonads</tissue>
    </source>
</reference>
<dbReference type="RefSeq" id="XP_013397181.1">
    <property type="nucleotide sequence ID" value="XM_013541727.1"/>
</dbReference>
<keyword evidence="2" id="KW-0326">Glycosidase</keyword>
<dbReference type="InterPro" id="IPR029070">
    <property type="entry name" value="Chitinase_insertion_sf"/>
</dbReference>
<evidence type="ECO:0000256" key="4">
    <source>
        <dbReference type="SAM" id="SignalP"/>
    </source>
</evidence>
<dbReference type="GO" id="GO:0016798">
    <property type="term" value="F:hydrolase activity, acting on glycosyl bonds"/>
    <property type="evidence" value="ECO:0007669"/>
    <property type="project" value="UniProtKB-KW"/>
</dbReference>
<feature type="chain" id="PRO_5014545826" evidence="4">
    <location>
        <begin position="24"/>
        <end position="476"/>
    </location>
</feature>
<evidence type="ECO:0000313" key="19">
    <source>
        <dbReference type="RefSeq" id="XP_013397238.1"/>
    </source>
</evidence>
<evidence type="ECO:0000313" key="7">
    <source>
        <dbReference type="RefSeq" id="XP_013397146.1"/>
    </source>
</evidence>
<dbReference type="RefSeq" id="XP_013397146.1">
    <property type="nucleotide sequence ID" value="XM_013541692.1"/>
</dbReference>
<dbReference type="RefSeq" id="XP_013397231.1">
    <property type="nucleotide sequence ID" value="XM_013541777.1"/>
</dbReference>
<dbReference type="Pfam" id="PF00704">
    <property type="entry name" value="Glyco_hydro_18"/>
    <property type="match status" value="1"/>
</dbReference>
<dbReference type="Gene3D" id="3.10.50.10">
    <property type="match status" value="1"/>
</dbReference>
<evidence type="ECO:0000256" key="2">
    <source>
        <dbReference type="ARBA" id="ARBA00023295"/>
    </source>
</evidence>
<name>A0A1S3IGA9_LINAN</name>
<dbReference type="Proteomes" id="UP000085678">
    <property type="component" value="Unplaced"/>
</dbReference>
<evidence type="ECO:0000313" key="13">
    <source>
        <dbReference type="RefSeq" id="XP_013397197.1"/>
    </source>
</evidence>
<evidence type="ECO:0000313" key="17">
    <source>
        <dbReference type="RefSeq" id="XP_013397223.1"/>
    </source>
</evidence>
<keyword evidence="4" id="KW-0732">Signal</keyword>
<dbReference type="RefSeq" id="XP_013397214.1">
    <property type="nucleotide sequence ID" value="XM_013541760.1"/>
</dbReference>
<dbReference type="InterPro" id="IPR001223">
    <property type="entry name" value="Glyco_hydro18_cat"/>
</dbReference>
<keyword evidence="3" id="KW-0812">Transmembrane</keyword>
<evidence type="ECO:0000256" key="1">
    <source>
        <dbReference type="ARBA" id="ARBA00022801"/>
    </source>
</evidence>
<dbReference type="RefSeq" id="XP_013397164.1">
    <property type="nucleotide sequence ID" value="XM_013541710.1"/>
</dbReference>
<evidence type="ECO:0000259" key="5">
    <source>
        <dbReference type="Pfam" id="PF00704"/>
    </source>
</evidence>
<feature type="signal peptide" evidence="4">
    <location>
        <begin position="1"/>
        <end position="23"/>
    </location>
</feature>
<evidence type="ECO:0000256" key="3">
    <source>
        <dbReference type="SAM" id="Phobius"/>
    </source>
</evidence>
<dbReference type="RefSeq" id="XP_013397173.1">
    <property type="nucleotide sequence ID" value="XM_013541719.1"/>
</dbReference>
<dbReference type="GeneID" id="106163957"/>
<dbReference type="AlphaFoldDB" id="A0A1S3IGA9"/>
<sequence length="476" mass="54696">MTMFRTAVFRLYLLGSALIVTCAQFGSSYYCDKTYPCDCKTLEQCKPIVANKHRKEVIVLAKDKDVTSKTYLHWDWRNITVVYTENFHDPELMCHAHKQGARYGLRYVLKNITAFYDTEFRENFTKGLIFQSHCTRNDAINLDIDVPLAQDSNDSRLLVSVLRDIRNGFDDMIGNFPVVGDGSTTKCQLSFSVPWMPYCFDDMCLPEAEMADIVDLFIIKSDHIHGVHDWGGNCTAGAHAPFAQILYGYTMYMSVNMPVNQMVLSVPWYGYKYRCTYFDPKTNRCIVSPKPFHGVNCSYATGERLSLAKILAIKVQYNASRLWHSGYRTPYFNYKNTTDGYMYQVWYEDEQSTWTKYAYSKEANFKGIAVWYGDSLEYNSSQKEIQNFTYHMWEAVDLVEAYKYESRACDEQLPGMVTGIAASMFLCGTLVGIGLGALLTKFDRKRKKTIAQEQGDTDVLTEMMETEHKTDATIRV</sequence>
<dbReference type="KEGG" id="lak:106163957"/>
<evidence type="ECO:0000313" key="8">
    <source>
        <dbReference type="RefSeq" id="XP_013397157.1"/>
    </source>
</evidence>
<evidence type="ECO:0000313" key="14">
    <source>
        <dbReference type="RefSeq" id="XP_013397203.1"/>
    </source>
</evidence>
<evidence type="ECO:0000313" key="18">
    <source>
        <dbReference type="RefSeq" id="XP_013397231.1"/>
    </source>
</evidence>
<dbReference type="PANTHER" id="PTHR46290">
    <property type="entry name" value="DI-N-ACETYLCHITOBIASE"/>
    <property type="match status" value="1"/>
</dbReference>
<dbReference type="PANTHER" id="PTHR46290:SF1">
    <property type="entry name" value="DI-N-ACETYLCHITOBIASE"/>
    <property type="match status" value="1"/>
</dbReference>
<dbReference type="InterPro" id="IPR017853">
    <property type="entry name" value="GH"/>
</dbReference>
<evidence type="ECO:0000313" key="16">
    <source>
        <dbReference type="RefSeq" id="XP_013397214.1"/>
    </source>
</evidence>
<accession>A0A1S3IGA9</accession>
<protein>
    <submittedName>
        <fullName evidence="7 8">Di-N-acetylchitobiase isoform X1</fullName>
    </submittedName>
    <submittedName>
        <fullName evidence="11 12">Di-N-acetylchitobiase isoform X2</fullName>
    </submittedName>
</protein>
<dbReference type="SUPFAM" id="SSF51445">
    <property type="entry name" value="(Trans)glycosidases"/>
    <property type="match status" value="1"/>
</dbReference>
<evidence type="ECO:0000313" key="10">
    <source>
        <dbReference type="RefSeq" id="XP_013397173.1"/>
    </source>
</evidence>
<dbReference type="RefSeq" id="XP_013397209.1">
    <property type="nucleotide sequence ID" value="XM_013541755.1"/>
</dbReference>
<proteinExistence type="predicted"/>
<organism evidence="6 10">
    <name type="scientific">Lingula anatina</name>
    <name type="common">Brachiopod</name>
    <name type="synonym">Lingula unguis</name>
    <dbReference type="NCBI Taxonomy" id="7574"/>
    <lineage>
        <taxon>Eukaryota</taxon>
        <taxon>Metazoa</taxon>
        <taxon>Spiralia</taxon>
        <taxon>Lophotrochozoa</taxon>
        <taxon>Brachiopoda</taxon>
        <taxon>Linguliformea</taxon>
        <taxon>Lingulata</taxon>
        <taxon>Lingulida</taxon>
        <taxon>Linguloidea</taxon>
        <taxon>Lingulidae</taxon>
        <taxon>Lingula</taxon>
    </lineage>
</organism>
<dbReference type="RefSeq" id="XP_013397197.1">
    <property type="nucleotide sequence ID" value="XM_013541743.1"/>
</dbReference>
<dbReference type="OrthoDB" id="73875at2759"/>
<gene>
    <name evidence="7 8 9 10 11 12 13 14 15 16 17 18 19" type="primary">LOC106163957</name>
</gene>
<feature type="transmembrane region" description="Helical" evidence="3">
    <location>
        <begin position="416"/>
        <end position="439"/>
    </location>
</feature>
<evidence type="ECO:0000313" key="15">
    <source>
        <dbReference type="RefSeq" id="XP_013397209.1"/>
    </source>
</evidence>